<feature type="non-terminal residue" evidence="6">
    <location>
        <position position="1"/>
    </location>
</feature>
<evidence type="ECO:0000313" key="6">
    <source>
        <dbReference type="EMBL" id="KRT84319.1"/>
    </source>
</evidence>
<evidence type="ECO:0000256" key="3">
    <source>
        <dbReference type="ARBA" id="ARBA00022801"/>
    </source>
</evidence>
<reference evidence="6 7" key="1">
    <citation type="submission" date="2015-09" db="EMBL/GenBank/DDBJ databases">
        <title>Draft genome of the scarab beetle Oryctes borbonicus.</title>
        <authorList>
            <person name="Meyer J.M."/>
            <person name="Markov G.V."/>
            <person name="Baskaran P."/>
            <person name="Herrmann M."/>
            <person name="Sommer R.J."/>
            <person name="Roedelsperger C."/>
        </authorList>
    </citation>
    <scope>NUCLEOTIDE SEQUENCE [LARGE SCALE GENOMIC DNA]</scope>
    <source>
        <strain evidence="6">OB123</strain>
        <tissue evidence="6">Whole animal</tissue>
    </source>
</reference>
<keyword evidence="4" id="KW-0325">Glycoprotein</keyword>
<keyword evidence="7" id="KW-1185">Reference proteome</keyword>
<evidence type="ECO:0000259" key="5">
    <source>
        <dbReference type="Pfam" id="PF00135"/>
    </source>
</evidence>
<proteinExistence type="inferred from homology"/>
<comment type="caution">
    <text evidence="6">The sequence shown here is derived from an EMBL/GenBank/DDBJ whole genome shotgun (WGS) entry which is preliminary data.</text>
</comment>
<evidence type="ECO:0000256" key="1">
    <source>
        <dbReference type="ARBA" id="ARBA00005964"/>
    </source>
</evidence>
<dbReference type="InterPro" id="IPR002018">
    <property type="entry name" value="CarbesteraseB"/>
</dbReference>
<dbReference type="PANTHER" id="PTHR43142:SF1">
    <property type="entry name" value="CARBOXYLIC ESTER HYDROLASE"/>
    <property type="match status" value="1"/>
</dbReference>
<dbReference type="Proteomes" id="UP000051574">
    <property type="component" value="Unassembled WGS sequence"/>
</dbReference>
<dbReference type="GO" id="GO:0052689">
    <property type="term" value="F:carboxylic ester hydrolase activity"/>
    <property type="evidence" value="ECO:0007669"/>
    <property type="project" value="UniProtKB-KW"/>
</dbReference>
<dbReference type="InterPro" id="IPR029058">
    <property type="entry name" value="AB_hydrolase_fold"/>
</dbReference>
<evidence type="ECO:0000313" key="7">
    <source>
        <dbReference type="Proteomes" id="UP000051574"/>
    </source>
</evidence>
<comment type="similarity">
    <text evidence="1">Belongs to the type-B carboxylesterase/lipase family.</text>
</comment>
<keyword evidence="3" id="KW-0378">Hydrolase</keyword>
<dbReference type="SUPFAM" id="SSF53474">
    <property type="entry name" value="alpha/beta-Hydrolases"/>
    <property type="match status" value="1"/>
</dbReference>
<keyword evidence="2" id="KW-0719">Serine esterase</keyword>
<dbReference type="Pfam" id="PF00135">
    <property type="entry name" value="COesterase"/>
    <property type="match status" value="1"/>
</dbReference>
<dbReference type="Gene3D" id="3.40.50.1820">
    <property type="entry name" value="alpha/beta hydrolase"/>
    <property type="match status" value="1"/>
</dbReference>
<gene>
    <name evidence="6" type="ORF">AMK59_503</name>
</gene>
<dbReference type="PANTHER" id="PTHR43142">
    <property type="entry name" value="CARBOXYLIC ESTER HYDROLASE"/>
    <property type="match status" value="1"/>
</dbReference>
<evidence type="ECO:0000256" key="4">
    <source>
        <dbReference type="ARBA" id="ARBA00023180"/>
    </source>
</evidence>
<name>A0A0T6BAK3_9SCAR</name>
<sequence>FNIHILGFLCLEDTSLGVTGNNSLRDMIMALKWVQGNIQSFMGDPQNVTLFGESSGAVSIHYLMLSPLAKGLFHKIILQSSCALNHWALGARDSAPKIASSLGLSSNDDREILEFLQQQPVRLLFDAQEKIKVPISPHLKRHFYPVLEKTSPFTPAVIGENPVDVIKSGNYNRMPMMIGYTSNEGLFFEYKINKILKSNATNSLLVRNFEHLVPHDLNISIGTALSQYIGNEIKSFYFNGDEPTLKYRLAYYQVH</sequence>
<feature type="domain" description="Carboxylesterase type B" evidence="5">
    <location>
        <begin position="5"/>
        <end position="241"/>
    </location>
</feature>
<dbReference type="AlphaFoldDB" id="A0A0T6BAK3"/>
<organism evidence="6 7">
    <name type="scientific">Oryctes borbonicus</name>
    <dbReference type="NCBI Taxonomy" id="1629725"/>
    <lineage>
        <taxon>Eukaryota</taxon>
        <taxon>Metazoa</taxon>
        <taxon>Ecdysozoa</taxon>
        <taxon>Arthropoda</taxon>
        <taxon>Hexapoda</taxon>
        <taxon>Insecta</taxon>
        <taxon>Pterygota</taxon>
        <taxon>Neoptera</taxon>
        <taxon>Endopterygota</taxon>
        <taxon>Coleoptera</taxon>
        <taxon>Polyphaga</taxon>
        <taxon>Scarabaeiformia</taxon>
        <taxon>Scarabaeidae</taxon>
        <taxon>Dynastinae</taxon>
        <taxon>Oryctes</taxon>
    </lineage>
</organism>
<dbReference type="EMBL" id="LJIG01002621">
    <property type="protein sequence ID" value="KRT84319.1"/>
    <property type="molecule type" value="Genomic_DNA"/>
</dbReference>
<evidence type="ECO:0000256" key="2">
    <source>
        <dbReference type="ARBA" id="ARBA00022487"/>
    </source>
</evidence>
<dbReference type="OrthoDB" id="19653at2759"/>
<protein>
    <submittedName>
        <fullName evidence="6">Esterase</fullName>
    </submittedName>
</protein>
<accession>A0A0T6BAK3</accession>